<dbReference type="Proteomes" id="UP000492821">
    <property type="component" value="Unassembled WGS sequence"/>
</dbReference>
<proteinExistence type="predicted"/>
<organism evidence="1 2">
    <name type="scientific">Panagrellus redivivus</name>
    <name type="common">Microworm</name>
    <dbReference type="NCBI Taxonomy" id="6233"/>
    <lineage>
        <taxon>Eukaryota</taxon>
        <taxon>Metazoa</taxon>
        <taxon>Ecdysozoa</taxon>
        <taxon>Nematoda</taxon>
        <taxon>Chromadorea</taxon>
        <taxon>Rhabditida</taxon>
        <taxon>Tylenchina</taxon>
        <taxon>Panagrolaimomorpha</taxon>
        <taxon>Panagrolaimoidea</taxon>
        <taxon>Panagrolaimidae</taxon>
        <taxon>Panagrellus</taxon>
    </lineage>
</organism>
<dbReference type="AlphaFoldDB" id="A0A7E4URD9"/>
<evidence type="ECO:0000313" key="1">
    <source>
        <dbReference type="Proteomes" id="UP000492821"/>
    </source>
</evidence>
<accession>A0A7E4URD9</accession>
<protein>
    <submittedName>
        <fullName evidence="2">F-box domain-containing protein</fullName>
    </submittedName>
</protein>
<name>A0A7E4URD9_PANRE</name>
<reference evidence="2" key="2">
    <citation type="submission" date="2020-10" db="UniProtKB">
        <authorList>
            <consortium name="WormBaseParasite"/>
        </authorList>
    </citation>
    <scope>IDENTIFICATION</scope>
</reference>
<reference evidence="1" key="1">
    <citation type="journal article" date="2013" name="Genetics">
        <title>The draft genome and transcriptome of Panagrellus redivivus are shaped by the harsh demands of a free-living lifestyle.</title>
        <authorList>
            <person name="Srinivasan J."/>
            <person name="Dillman A.R."/>
            <person name="Macchietto M.G."/>
            <person name="Heikkinen L."/>
            <person name="Lakso M."/>
            <person name="Fracchia K.M."/>
            <person name="Antoshechkin I."/>
            <person name="Mortazavi A."/>
            <person name="Wong G."/>
            <person name="Sternberg P.W."/>
        </authorList>
    </citation>
    <scope>NUCLEOTIDE SEQUENCE [LARGE SCALE GENOMIC DNA]</scope>
    <source>
        <strain evidence="1">MT8872</strain>
    </source>
</reference>
<evidence type="ECO:0000313" key="2">
    <source>
        <dbReference type="WBParaSite" id="Pan_g11566.t1"/>
    </source>
</evidence>
<keyword evidence="1" id="KW-1185">Reference proteome</keyword>
<dbReference type="WBParaSite" id="Pan_g11566.t1">
    <property type="protein sequence ID" value="Pan_g11566.t1"/>
    <property type="gene ID" value="Pan_g11566"/>
</dbReference>
<sequence length="274" mass="31228">MPYPIAKLPYGLRRRLGELTTPNERYHLQIAAGPENICPPAQQLARILPYICYLRFERGVLKTYERTSGGLTEVDIGKRDLISCDMLVDVSNASVNNLSPELQGHFHLRPKTLFVSKCKTTPEFYKVLAKMMGDVREIDIVHCKEELSFEVLFSAFPKLEEIHICTPFPKTWLINILLNQKRRLTKATIFATVDALGNLNADNIKHFLMQQRKRFTLKLVIREATDAQIESLKALLSTRLKFCAGKPSTSHVMVGKLRVTENVWGMADPHTFCL</sequence>